<feature type="transmembrane region" description="Helical" evidence="6">
    <location>
        <begin position="249"/>
        <end position="270"/>
    </location>
</feature>
<evidence type="ECO:0000256" key="6">
    <source>
        <dbReference type="SAM" id="Phobius"/>
    </source>
</evidence>
<feature type="transmembrane region" description="Helical" evidence="6">
    <location>
        <begin position="40"/>
        <end position="62"/>
    </location>
</feature>
<keyword evidence="2" id="KW-1003">Cell membrane</keyword>
<gene>
    <name evidence="7" type="ORF">FB559_8513</name>
</gene>
<keyword evidence="8" id="KW-1185">Reference proteome</keyword>
<evidence type="ECO:0000256" key="2">
    <source>
        <dbReference type="ARBA" id="ARBA00022475"/>
    </source>
</evidence>
<dbReference type="GO" id="GO:0005886">
    <property type="term" value="C:plasma membrane"/>
    <property type="evidence" value="ECO:0007669"/>
    <property type="project" value="UniProtKB-SubCell"/>
</dbReference>
<feature type="transmembrane region" description="Helical" evidence="6">
    <location>
        <begin position="309"/>
        <end position="326"/>
    </location>
</feature>
<feature type="transmembrane region" description="Helical" evidence="6">
    <location>
        <begin position="366"/>
        <end position="385"/>
    </location>
</feature>
<dbReference type="SUPFAM" id="SSF103473">
    <property type="entry name" value="MFS general substrate transporter"/>
    <property type="match status" value="1"/>
</dbReference>
<proteinExistence type="predicted"/>
<dbReference type="AlphaFoldDB" id="A0A543BSW2"/>
<dbReference type="GO" id="GO:0022857">
    <property type="term" value="F:transmembrane transporter activity"/>
    <property type="evidence" value="ECO:0007669"/>
    <property type="project" value="InterPro"/>
</dbReference>
<keyword evidence="5 6" id="KW-0472">Membrane</keyword>
<dbReference type="PANTHER" id="PTHR23513:SF6">
    <property type="entry name" value="MAJOR FACILITATOR SUPERFAMILY ASSOCIATED DOMAIN-CONTAINING PROTEIN"/>
    <property type="match status" value="1"/>
</dbReference>
<evidence type="ECO:0000256" key="3">
    <source>
        <dbReference type="ARBA" id="ARBA00022692"/>
    </source>
</evidence>
<dbReference type="InterPro" id="IPR036259">
    <property type="entry name" value="MFS_trans_sf"/>
</dbReference>
<dbReference type="Pfam" id="PF07690">
    <property type="entry name" value="MFS_1"/>
    <property type="match status" value="1"/>
</dbReference>
<evidence type="ECO:0000256" key="1">
    <source>
        <dbReference type="ARBA" id="ARBA00004651"/>
    </source>
</evidence>
<accession>A0A543BSW2</accession>
<keyword evidence="4 6" id="KW-1133">Transmembrane helix</keyword>
<dbReference type="CDD" id="cd06173">
    <property type="entry name" value="MFS_MefA_like"/>
    <property type="match status" value="1"/>
</dbReference>
<protein>
    <submittedName>
        <fullName evidence="7">MFS transporter</fullName>
    </submittedName>
</protein>
<dbReference type="Gene3D" id="1.20.1250.20">
    <property type="entry name" value="MFS general substrate transporter like domains"/>
    <property type="match status" value="1"/>
</dbReference>
<evidence type="ECO:0000313" key="8">
    <source>
        <dbReference type="Proteomes" id="UP000316096"/>
    </source>
</evidence>
<dbReference type="EMBL" id="VFOZ01000003">
    <property type="protein sequence ID" value="TQL87902.1"/>
    <property type="molecule type" value="Genomic_DNA"/>
</dbReference>
<feature type="transmembrane region" description="Helical" evidence="6">
    <location>
        <begin position="155"/>
        <end position="181"/>
    </location>
</feature>
<dbReference type="InterPro" id="IPR011701">
    <property type="entry name" value="MFS"/>
</dbReference>
<dbReference type="OrthoDB" id="3460055at2"/>
<comment type="subcellular location">
    <subcellularLocation>
        <location evidence="1">Cell membrane</location>
        <topology evidence="1">Multi-pass membrane protein</topology>
    </subcellularLocation>
</comment>
<reference evidence="7 8" key="1">
    <citation type="submission" date="2019-06" db="EMBL/GenBank/DDBJ databases">
        <title>Sequencing the genomes of 1000 actinobacteria strains.</title>
        <authorList>
            <person name="Klenk H.-P."/>
        </authorList>
    </citation>
    <scope>NUCLEOTIDE SEQUENCE [LARGE SCALE GENOMIC DNA]</scope>
    <source>
        <strain evidence="7 8">DSM 102200</strain>
    </source>
</reference>
<name>A0A543BSW2_9ACTN</name>
<dbReference type="Proteomes" id="UP000316096">
    <property type="component" value="Unassembled WGS sequence"/>
</dbReference>
<feature type="transmembrane region" description="Helical" evidence="6">
    <location>
        <begin position="74"/>
        <end position="92"/>
    </location>
</feature>
<keyword evidence="3 6" id="KW-0812">Transmembrane</keyword>
<organism evidence="7 8">
    <name type="scientific">Actinoallomurus bryophytorum</name>
    <dbReference type="NCBI Taxonomy" id="1490222"/>
    <lineage>
        <taxon>Bacteria</taxon>
        <taxon>Bacillati</taxon>
        <taxon>Actinomycetota</taxon>
        <taxon>Actinomycetes</taxon>
        <taxon>Streptosporangiales</taxon>
        <taxon>Thermomonosporaceae</taxon>
        <taxon>Actinoallomurus</taxon>
    </lineage>
</organism>
<evidence type="ECO:0000313" key="7">
    <source>
        <dbReference type="EMBL" id="TQL87902.1"/>
    </source>
</evidence>
<evidence type="ECO:0000256" key="5">
    <source>
        <dbReference type="ARBA" id="ARBA00023136"/>
    </source>
</evidence>
<dbReference type="PANTHER" id="PTHR23513">
    <property type="entry name" value="INTEGRAL MEMBRANE EFFLUX PROTEIN-RELATED"/>
    <property type="match status" value="1"/>
</dbReference>
<evidence type="ECO:0000256" key="4">
    <source>
        <dbReference type="ARBA" id="ARBA00022989"/>
    </source>
</evidence>
<feature type="transmembrane region" description="Helical" evidence="6">
    <location>
        <begin position="12"/>
        <end position="34"/>
    </location>
</feature>
<feature type="transmembrane region" description="Helical" evidence="6">
    <location>
        <begin position="218"/>
        <end position="237"/>
    </location>
</feature>
<comment type="caution">
    <text evidence="7">The sequence shown here is derived from an EMBL/GenBank/DDBJ whole genome shotgun (WGS) entry which is preliminary data.</text>
</comment>
<sequence length="404" mass="41421">MRAVLRLPDFRLLFAGLAASMAGDALMVLVYAIWVKHLTGSSGAAGFVSLFIVVPYVVSPLGGRLVDRFRRRPFLVVVNLCSVLMMLPLFAVRTAGDVWIVYAVATLNGVSSVANAAALNGLLKELLADGLLATANGAIQTVREGLRLGGPLAGAALFAAAGGAAVALVDAVTFLAAALAIARMRLREETPVNVRQPWRRQLTAGLTHIRGDAALRRMMIAGAVAFLVVGFNESVFFSVLDHGLHRPPAFLGVLASAQGVGCVAGGLLAARLIGGRGENAATAIGLAAFGLGDALCVLPRLAAVLAGKAVAGVGLAVIVVGFTTALQRRTPAPLVAQVSMTAETLVSGPQTVSIATGALLVSVVDYRILLMAVAAGMLGGAAYLWTGRRLSAPSPAVRPEEAPA</sequence>
<dbReference type="RefSeq" id="WP_141963533.1">
    <property type="nucleotide sequence ID" value="NZ_VFOZ01000003.1"/>
</dbReference>